<evidence type="ECO:0000256" key="3">
    <source>
        <dbReference type="ARBA" id="ARBA00012929"/>
    </source>
</evidence>
<feature type="domain" description="RmlD-like substrate binding" evidence="7">
    <location>
        <begin position="1"/>
        <end position="290"/>
    </location>
</feature>
<comment type="pathway">
    <text evidence="1 6">Carbohydrate biosynthesis; dTDP-L-rhamnose biosynthesis.</text>
</comment>
<dbReference type="Proteomes" id="UP000018542">
    <property type="component" value="Chromosome"/>
</dbReference>
<proteinExistence type="inferred from homology"/>
<evidence type="ECO:0000256" key="5">
    <source>
        <dbReference type="ARBA" id="ARBA00048200"/>
    </source>
</evidence>
<dbReference type="AlphaFoldDB" id="V5SID3"/>
<dbReference type="RefSeq" id="WP_023788702.1">
    <property type="nucleotide sequence ID" value="NC_022997.1"/>
</dbReference>
<dbReference type="Pfam" id="PF04321">
    <property type="entry name" value="RmlD_sub_bind"/>
    <property type="match status" value="1"/>
</dbReference>
<evidence type="ECO:0000256" key="1">
    <source>
        <dbReference type="ARBA" id="ARBA00004781"/>
    </source>
</evidence>
<accession>V5SID3</accession>
<dbReference type="Gene3D" id="3.40.50.720">
    <property type="entry name" value="NAD(P)-binding Rossmann-like Domain"/>
    <property type="match status" value="1"/>
</dbReference>
<organism evidence="8 9">
    <name type="scientific">Hyphomicrobium nitrativorans NL23</name>
    <dbReference type="NCBI Taxonomy" id="1029756"/>
    <lineage>
        <taxon>Bacteria</taxon>
        <taxon>Pseudomonadati</taxon>
        <taxon>Pseudomonadota</taxon>
        <taxon>Alphaproteobacteria</taxon>
        <taxon>Hyphomicrobiales</taxon>
        <taxon>Hyphomicrobiaceae</taxon>
        <taxon>Hyphomicrobium</taxon>
    </lineage>
</organism>
<dbReference type="Gene3D" id="3.90.25.10">
    <property type="entry name" value="UDP-galactose 4-epimerase, domain 1"/>
    <property type="match status" value="1"/>
</dbReference>
<dbReference type="EMBL" id="CP006912">
    <property type="protein sequence ID" value="AHB49709.1"/>
    <property type="molecule type" value="Genomic_DNA"/>
</dbReference>
<evidence type="ECO:0000256" key="6">
    <source>
        <dbReference type="RuleBase" id="RU364082"/>
    </source>
</evidence>
<dbReference type="InterPro" id="IPR029903">
    <property type="entry name" value="RmlD-like-bd"/>
</dbReference>
<evidence type="ECO:0000313" key="8">
    <source>
        <dbReference type="EMBL" id="AHB49709.1"/>
    </source>
</evidence>
<sequence>MRLLIAGWHGQVARALIEAAPSLPHIKALAAGRAALDVRDPRSIERAFSDISPNVVINTAAYTAVDRAETDEEAAFALNRDGARLLACAAARRDIPVLHVSTHYVFDGTKKEPYVETDAPSPQTVFGRSKVEGERAVAEVNPRHVIVRTGWVFGPSGRNFATNILASANASEPLRVVADQHGNPTYAPHLAALLLDIAHRLAVERADDVWGTYHAAGSGVTSWHGLATEILARACVTNDTEPTVVPIASSDYPTAAPRPKNSTLDCARLYERFGLRLPPWQDGVAACIARHLES</sequence>
<dbReference type="PANTHER" id="PTHR10491:SF4">
    <property type="entry name" value="METHIONINE ADENOSYLTRANSFERASE 2 SUBUNIT BETA"/>
    <property type="match status" value="1"/>
</dbReference>
<comment type="similarity">
    <text evidence="2 6">Belongs to the dTDP-4-dehydrorhamnose reductase family.</text>
</comment>
<keyword evidence="9" id="KW-1185">Reference proteome</keyword>
<dbReference type="GO" id="GO:0019305">
    <property type="term" value="P:dTDP-rhamnose biosynthetic process"/>
    <property type="evidence" value="ECO:0007669"/>
    <property type="project" value="UniProtKB-UniPathway"/>
</dbReference>
<dbReference type="UniPathway" id="UPA00124"/>
<protein>
    <recommendedName>
        <fullName evidence="4 6">dTDP-4-dehydrorhamnose reductase</fullName>
        <ecNumber evidence="3 6">1.1.1.133</ecNumber>
    </recommendedName>
</protein>
<dbReference type="OrthoDB" id="9803892at2"/>
<dbReference type="EC" id="1.1.1.133" evidence="3 6"/>
<evidence type="ECO:0000259" key="7">
    <source>
        <dbReference type="Pfam" id="PF04321"/>
    </source>
</evidence>
<dbReference type="CDD" id="cd05254">
    <property type="entry name" value="dTDP_HR_like_SDR_e"/>
    <property type="match status" value="1"/>
</dbReference>
<comment type="catalytic activity">
    <reaction evidence="5 6">
        <text>dTDP-beta-L-rhamnose + NADP(+) = dTDP-4-dehydro-beta-L-rhamnose + NADPH + H(+)</text>
        <dbReference type="Rhea" id="RHEA:21796"/>
        <dbReference type="ChEBI" id="CHEBI:15378"/>
        <dbReference type="ChEBI" id="CHEBI:57510"/>
        <dbReference type="ChEBI" id="CHEBI:57783"/>
        <dbReference type="ChEBI" id="CHEBI:58349"/>
        <dbReference type="ChEBI" id="CHEBI:62830"/>
        <dbReference type="EC" id="1.1.1.133"/>
    </reaction>
</comment>
<comment type="function">
    <text evidence="6">Catalyzes the reduction of dTDP-6-deoxy-L-lyxo-4-hexulose to yield dTDP-L-rhamnose.</text>
</comment>
<dbReference type="PANTHER" id="PTHR10491">
    <property type="entry name" value="DTDP-4-DEHYDRORHAMNOSE REDUCTASE"/>
    <property type="match status" value="1"/>
</dbReference>
<dbReference type="NCBIfam" id="TIGR01214">
    <property type="entry name" value="rmlD"/>
    <property type="match status" value="1"/>
</dbReference>
<evidence type="ECO:0000313" key="9">
    <source>
        <dbReference type="Proteomes" id="UP000018542"/>
    </source>
</evidence>
<evidence type="ECO:0000256" key="4">
    <source>
        <dbReference type="ARBA" id="ARBA00017099"/>
    </source>
</evidence>
<name>V5SID3_9HYPH</name>
<dbReference type="InterPro" id="IPR036291">
    <property type="entry name" value="NAD(P)-bd_dom_sf"/>
</dbReference>
<keyword evidence="6" id="KW-0560">Oxidoreductase</keyword>
<dbReference type="PATRIC" id="fig|1029756.8.peg.3553"/>
<dbReference type="GO" id="GO:0008831">
    <property type="term" value="F:dTDP-4-dehydrorhamnose reductase activity"/>
    <property type="evidence" value="ECO:0007669"/>
    <property type="project" value="UniProtKB-EC"/>
</dbReference>
<dbReference type="SUPFAM" id="SSF51735">
    <property type="entry name" value="NAD(P)-binding Rossmann-fold domains"/>
    <property type="match status" value="1"/>
</dbReference>
<dbReference type="HOGENOM" id="CLU_045518_1_0_5"/>
<comment type="cofactor">
    <cofactor evidence="6">
        <name>Mg(2+)</name>
        <dbReference type="ChEBI" id="CHEBI:18420"/>
    </cofactor>
    <text evidence="6">Binds 1 Mg(2+) ion per monomer.</text>
</comment>
<gene>
    <name evidence="8" type="ORF">W911_17065</name>
</gene>
<keyword evidence="6" id="KW-0521">NADP</keyword>
<dbReference type="STRING" id="1029756.W911_17065"/>
<dbReference type="KEGG" id="hni:W911_17065"/>
<reference evidence="8 9" key="1">
    <citation type="journal article" date="2014" name="Genome Announc.">
        <title>Complete Genome Sequence of Hyphomicrobium nitrativorans Strain NL23, a Denitrifying Bacterium Isolated from Biofilm of a Methanol-Fed Denitrification System Treating Seawater at the Montreal Biodome.</title>
        <authorList>
            <person name="Martineau C."/>
            <person name="Villeneuve C."/>
            <person name="Mauffrey F."/>
            <person name="Villemur R."/>
        </authorList>
    </citation>
    <scope>NUCLEOTIDE SEQUENCE [LARGE SCALE GENOMIC DNA]</scope>
    <source>
        <strain evidence="8">NL23</strain>
    </source>
</reference>
<dbReference type="InterPro" id="IPR005913">
    <property type="entry name" value="dTDP_dehydrorham_reduct"/>
</dbReference>
<evidence type="ECO:0000256" key="2">
    <source>
        <dbReference type="ARBA" id="ARBA00010944"/>
    </source>
</evidence>